<gene>
    <name evidence="1" type="primary">RTase_585</name>
    <name evidence="1" type="ORF">TNCT_169041</name>
</gene>
<evidence type="ECO:0000313" key="1">
    <source>
        <dbReference type="EMBL" id="GFQ99007.1"/>
    </source>
</evidence>
<proteinExistence type="predicted"/>
<organism evidence="1 2">
    <name type="scientific">Trichonephila clavata</name>
    <name type="common">Joro spider</name>
    <name type="synonym">Nephila clavata</name>
    <dbReference type="NCBI Taxonomy" id="2740835"/>
    <lineage>
        <taxon>Eukaryota</taxon>
        <taxon>Metazoa</taxon>
        <taxon>Ecdysozoa</taxon>
        <taxon>Arthropoda</taxon>
        <taxon>Chelicerata</taxon>
        <taxon>Arachnida</taxon>
        <taxon>Araneae</taxon>
        <taxon>Araneomorphae</taxon>
        <taxon>Entelegynae</taxon>
        <taxon>Araneoidea</taxon>
        <taxon>Nephilidae</taxon>
        <taxon>Trichonephila</taxon>
    </lineage>
</organism>
<accession>A0A8X6G957</accession>
<dbReference type="Proteomes" id="UP000887116">
    <property type="component" value="Unassembled WGS sequence"/>
</dbReference>
<dbReference type="AlphaFoldDB" id="A0A8X6G957"/>
<sequence length="126" mass="14233">MPCEQHGFRREQQTDQILYLCQAIRDAHNFKPTHCSVAALFDLTKALDRVGKYELILKLHDSFNIQGNTLSWISDFMQRSFIKIKLNKTVSDTFDLSQGGPRGSVLIPTLFAMYLAEIGKVPSSVA</sequence>
<keyword evidence="1" id="KW-0695">RNA-directed DNA polymerase</keyword>
<name>A0A8X6G957_TRICU</name>
<dbReference type="GO" id="GO:0003964">
    <property type="term" value="F:RNA-directed DNA polymerase activity"/>
    <property type="evidence" value="ECO:0007669"/>
    <property type="project" value="UniProtKB-KW"/>
</dbReference>
<keyword evidence="1" id="KW-0548">Nucleotidyltransferase</keyword>
<keyword evidence="2" id="KW-1185">Reference proteome</keyword>
<dbReference type="EMBL" id="BMAO01024960">
    <property type="protein sequence ID" value="GFQ99007.1"/>
    <property type="molecule type" value="Genomic_DNA"/>
</dbReference>
<evidence type="ECO:0000313" key="2">
    <source>
        <dbReference type="Proteomes" id="UP000887116"/>
    </source>
</evidence>
<comment type="caution">
    <text evidence="1">The sequence shown here is derived from an EMBL/GenBank/DDBJ whole genome shotgun (WGS) entry which is preliminary data.</text>
</comment>
<protein>
    <submittedName>
        <fullName evidence="1">Putative RNA-directed DNA polymerase from transposon BS</fullName>
    </submittedName>
</protein>
<keyword evidence="1" id="KW-0808">Transferase</keyword>
<dbReference type="OrthoDB" id="6430146at2759"/>
<reference evidence="1" key="1">
    <citation type="submission" date="2020-07" db="EMBL/GenBank/DDBJ databases">
        <title>Multicomponent nature underlies the extraordinary mechanical properties of spider dragline silk.</title>
        <authorList>
            <person name="Kono N."/>
            <person name="Nakamura H."/>
            <person name="Mori M."/>
            <person name="Yoshida Y."/>
            <person name="Ohtoshi R."/>
            <person name="Malay A.D."/>
            <person name="Moran D.A.P."/>
            <person name="Tomita M."/>
            <person name="Numata K."/>
            <person name="Arakawa K."/>
        </authorList>
    </citation>
    <scope>NUCLEOTIDE SEQUENCE</scope>
</reference>